<dbReference type="OrthoDB" id="3477330at2759"/>
<keyword evidence="6" id="KW-1185">Reference proteome</keyword>
<dbReference type="PROSITE" id="PS50048">
    <property type="entry name" value="ZN2_CY6_FUNGAL_2"/>
    <property type="match status" value="1"/>
</dbReference>
<dbReference type="CDD" id="cd00067">
    <property type="entry name" value="GAL4"/>
    <property type="match status" value="1"/>
</dbReference>
<dbReference type="SMART" id="SM00066">
    <property type="entry name" value="GAL4"/>
    <property type="match status" value="1"/>
</dbReference>
<dbReference type="Proteomes" id="UP000258309">
    <property type="component" value="Unassembled WGS sequence"/>
</dbReference>
<evidence type="ECO:0000256" key="1">
    <source>
        <dbReference type="ARBA" id="ARBA00004123"/>
    </source>
</evidence>
<sequence length="659" mass="74058">MHIKSRKRQRTKCFTGCWTCRSRRVKCDEHQPLCHRCTLRGVHCEGYGVRLSWSRDAPDQTQDNAEELEAPRASRRTFHYDASSMVTRLSSPELDAMLERLDDCPTGDSQVEAGLFSVFPVQAVALQEPEEEPQDPNISLLSPGSNASSAISDSTFPGGCPSTHTIDTYETLTPEPGPVSVARPHPGLLDPEPSQENPYRNEGELDVIGDADFRPYSGIYEKSIQHSNIPSPGRIIHDLNRLDTVPHFPKDDQESCEKSAPSVQSSNVPLLRDSHDHHRPSRHLDLLAMPAHQKRLIHHWLTFVSRKLVLLDEPDNPCRTMMLPMALKGLLSSSQESTADIVTFHAICACSAYSLFELGKRKSEEDQRLALQHDQLAIVHLRHNLAQADKHDDQSFAMAIMACIAVDAISGTPRRWRAHVAGGLAYLTKLRSRGVSKEISSAFHQHIVAMAILCDFDVSSDLKAYLDEAEKLEFSFPYYGASSSFLRAHDRMNNLAASKTIHDAQELDSIELQLYLDFPAVVQGGSNKTHTAILHHMSKAFYYAGLVFFQRTVRRLRVDMVQELVERGIEELEAIALLSKGSSGSMIMWPTLILGAECASLGLQDRMRLWFKSKKDLGFRNVIVIDELINMLWSRRACGNSDITWQDLINTDHFDVFRL</sequence>
<dbReference type="EMBL" id="NCSJ02000094">
    <property type="protein sequence ID" value="RFU30681.1"/>
    <property type="molecule type" value="Genomic_DNA"/>
</dbReference>
<dbReference type="InterPro" id="IPR001138">
    <property type="entry name" value="Zn2Cys6_DnaBD"/>
</dbReference>
<proteinExistence type="predicted"/>
<dbReference type="Pfam" id="PF00172">
    <property type="entry name" value="Zn_clus"/>
    <property type="match status" value="1"/>
</dbReference>
<gene>
    <name evidence="5" type="ORF">B7463_g5663</name>
</gene>
<dbReference type="PANTHER" id="PTHR37534">
    <property type="entry name" value="TRANSCRIPTIONAL ACTIVATOR PROTEIN UGA3"/>
    <property type="match status" value="1"/>
</dbReference>
<accession>A0A3E2HC08</accession>
<dbReference type="Pfam" id="PF11951">
    <property type="entry name" value="Fungal_trans_2"/>
    <property type="match status" value="1"/>
</dbReference>
<dbReference type="PROSITE" id="PS00463">
    <property type="entry name" value="ZN2_CY6_FUNGAL_1"/>
    <property type="match status" value="1"/>
</dbReference>
<feature type="domain" description="Zn(2)-C6 fungal-type" evidence="4">
    <location>
        <begin position="16"/>
        <end position="44"/>
    </location>
</feature>
<dbReference type="GO" id="GO:0005634">
    <property type="term" value="C:nucleus"/>
    <property type="evidence" value="ECO:0007669"/>
    <property type="project" value="UniProtKB-SubCell"/>
</dbReference>
<dbReference type="OMA" id="EGANIKW"/>
<dbReference type="AlphaFoldDB" id="A0A3E2HC08"/>
<dbReference type="InterPro" id="IPR021858">
    <property type="entry name" value="Fun_TF"/>
</dbReference>
<evidence type="ECO:0000313" key="5">
    <source>
        <dbReference type="EMBL" id="RFU30681.1"/>
    </source>
</evidence>
<feature type="non-terminal residue" evidence="5">
    <location>
        <position position="1"/>
    </location>
</feature>
<dbReference type="SUPFAM" id="SSF57701">
    <property type="entry name" value="Zn2/Cys6 DNA-binding domain"/>
    <property type="match status" value="1"/>
</dbReference>
<evidence type="ECO:0000256" key="2">
    <source>
        <dbReference type="ARBA" id="ARBA00023242"/>
    </source>
</evidence>
<dbReference type="PANTHER" id="PTHR37534:SF46">
    <property type="entry name" value="ZN(II)2CYS6 TRANSCRIPTION FACTOR (EUROFUNG)"/>
    <property type="match status" value="1"/>
</dbReference>
<comment type="caution">
    <text evidence="5">The sequence shown here is derived from an EMBL/GenBank/DDBJ whole genome shotgun (WGS) entry which is preliminary data.</text>
</comment>
<feature type="non-terminal residue" evidence="5">
    <location>
        <position position="659"/>
    </location>
</feature>
<name>A0A3E2HC08_SCYLI</name>
<dbReference type="InterPro" id="IPR036864">
    <property type="entry name" value="Zn2-C6_fun-type_DNA-bd_sf"/>
</dbReference>
<protein>
    <recommendedName>
        <fullName evidence="4">Zn(2)-C6 fungal-type domain-containing protein</fullName>
    </recommendedName>
</protein>
<keyword evidence="2" id="KW-0539">Nucleus</keyword>
<evidence type="ECO:0000256" key="3">
    <source>
        <dbReference type="SAM" id="MobiDB-lite"/>
    </source>
</evidence>
<comment type="subcellular location">
    <subcellularLocation>
        <location evidence="1">Nucleus</location>
    </subcellularLocation>
</comment>
<organism evidence="5 6">
    <name type="scientific">Scytalidium lignicola</name>
    <name type="common">Hyphomycete</name>
    <dbReference type="NCBI Taxonomy" id="5539"/>
    <lineage>
        <taxon>Eukaryota</taxon>
        <taxon>Fungi</taxon>
        <taxon>Dikarya</taxon>
        <taxon>Ascomycota</taxon>
        <taxon>Pezizomycotina</taxon>
        <taxon>Leotiomycetes</taxon>
        <taxon>Leotiomycetes incertae sedis</taxon>
        <taxon>Scytalidium</taxon>
    </lineage>
</organism>
<evidence type="ECO:0000313" key="6">
    <source>
        <dbReference type="Proteomes" id="UP000258309"/>
    </source>
</evidence>
<reference evidence="5 6" key="1">
    <citation type="submission" date="2018-05" db="EMBL/GenBank/DDBJ databases">
        <title>Draft genome sequence of Scytalidium lignicola DSM 105466, a ubiquitous saprotrophic fungus.</title>
        <authorList>
            <person name="Buettner E."/>
            <person name="Gebauer A.M."/>
            <person name="Hofrichter M."/>
            <person name="Liers C."/>
            <person name="Kellner H."/>
        </authorList>
    </citation>
    <scope>NUCLEOTIDE SEQUENCE [LARGE SCALE GENOMIC DNA]</scope>
    <source>
        <strain evidence="5 6">DSM 105466</strain>
    </source>
</reference>
<dbReference type="GO" id="GO:0000981">
    <property type="term" value="F:DNA-binding transcription factor activity, RNA polymerase II-specific"/>
    <property type="evidence" value="ECO:0007669"/>
    <property type="project" value="InterPro"/>
</dbReference>
<evidence type="ECO:0000259" key="4">
    <source>
        <dbReference type="PROSITE" id="PS50048"/>
    </source>
</evidence>
<dbReference type="Gene3D" id="4.10.240.10">
    <property type="entry name" value="Zn(2)-C6 fungal-type DNA-binding domain"/>
    <property type="match status" value="1"/>
</dbReference>
<dbReference type="GO" id="GO:0008270">
    <property type="term" value="F:zinc ion binding"/>
    <property type="evidence" value="ECO:0007669"/>
    <property type="project" value="InterPro"/>
</dbReference>
<feature type="region of interest" description="Disordered" evidence="3">
    <location>
        <begin position="250"/>
        <end position="270"/>
    </location>
</feature>